<feature type="signal peptide" evidence="1">
    <location>
        <begin position="1"/>
        <end position="21"/>
    </location>
</feature>
<dbReference type="EMBL" id="CP056030">
    <property type="protein sequence ID" value="QKZ05888.1"/>
    <property type="molecule type" value="Genomic_DNA"/>
</dbReference>
<dbReference type="Pfam" id="PF11720">
    <property type="entry name" value="Inhibitor_I78"/>
    <property type="match status" value="1"/>
</dbReference>
<keyword evidence="1" id="KW-0732">Signal</keyword>
<evidence type="ECO:0000313" key="3">
    <source>
        <dbReference type="Proteomes" id="UP000509568"/>
    </source>
</evidence>
<sequence length="110" mass="11237">MSCMRASWVTLLAALTLAGCASNGGGSGNTESAAASAPAVASDGRCHAEAAQFAVGKPATPQLLEQARTRSGSQVARILKPNDVMTLEYRSDRLNLNADGTGNVTRVNCG</sequence>
<proteinExistence type="predicted"/>
<dbReference type="PROSITE" id="PS51257">
    <property type="entry name" value="PROKAR_LIPOPROTEIN"/>
    <property type="match status" value="1"/>
</dbReference>
<dbReference type="PANTHER" id="PTHR39600">
    <property type="entry name" value="PEPTIDASE INHIBITOR I78 FAMILY PROTEIN"/>
    <property type="match status" value="1"/>
</dbReference>
<dbReference type="RefSeq" id="WP_158155793.1">
    <property type="nucleotide sequence ID" value="NZ_CP056030.1"/>
</dbReference>
<keyword evidence="3" id="KW-1185">Reference proteome</keyword>
<dbReference type="Proteomes" id="UP000509568">
    <property type="component" value="Chromosome"/>
</dbReference>
<dbReference type="InterPro" id="IPR021719">
    <property type="entry name" value="Prot_inh_I78"/>
</dbReference>
<dbReference type="Gene3D" id="3.30.10.10">
    <property type="entry name" value="Trypsin Inhibitor V, subunit A"/>
    <property type="match status" value="1"/>
</dbReference>
<protein>
    <recommendedName>
        <fullName evidence="4">Peptidase inhibitor I78 family protein</fullName>
    </recommendedName>
</protein>
<dbReference type="KEGG" id="pez:HWQ56_19695"/>
<feature type="chain" id="PRO_5028993185" description="Peptidase inhibitor I78 family protein" evidence="1">
    <location>
        <begin position="22"/>
        <end position="110"/>
    </location>
</feature>
<accession>A0A7D5HQ69</accession>
<dbReference type="AlphaFoldDB" id="A0A7D5HQ69"/>
<evidence type="ECO:0000313" key="2">
    <source>
        <dbReference type="EMBL" id="QKZ05888.1"/>
    </source>
</evidence>
<reference evidence="2 3" key="1">
    <citation type="submission" date="2020-06" db="EMBL/GenBank/DDBJ databases">
        <title>Pseudomonas eucalypticola sp. nov., an endophyte of Eucalyptus dunnii leaves with biocontrol ability of eucalyptus leaf blight.</title>
        <authorList>
            <person name="Liu Y."/>
            <person name="Song Z."/>
            <person name="Zeng H."/>
            <person name="Lu M."/>
            <person name="Wang X."/>
            <person name="Lian X."/>
            <person name="Zhang Q."/>
        </authorList>
    </citation>
    <scope>NUCLEOTIDE SEQUENCE [LARGE SCALE GENOMIC DNA]</scope>
    <source>
        <strain evidence="2 3">NP-1</strain>
    </source>
</reference>
<evidence type="ECO:0008006" key="4">
    <source>
        <dbReference type="Google" id="ProtNLM"/>
    </source>
</evidence>
<organism evidence="2 3">
    <name type="scientific">Pseudomonas eucalypticola</name>
    <dbReference type="NCBI Taxonomy" id="2599595"/>
    <lineage>
        <taxon>Bacteria</taxon>
        <taxon>Pseudomonadati</taxon>
        <taxon>Pseudomonadota</taxon>
        <taxon>Gammaproteobacteria</taxon>
        <taxon>Pseudomonadales</taxon>
        <taxon>Pseudomonadaceae</taxon>
        <taxon>Pseudomonas</taxon>
    </lineage>
</organism>
<evidence type="ECO:0000256" key="1">
    <source>
        <dbReference type="SAM" id="SignalP"/>
    </source>
</evidence>
<dbReference type="PANTHER" id="PTHR39600:SF1">
    <property type="entry name" value="PEPTIDASE INHIBITOR I78 FAMILY PROTEIN"/>
    <property type="match status" value="1"/>
</dbReference>
<gene>
    <name evidence="2" type="ORF">HWQ56_19695</name>
</gene>
<name>A0A7D5HQ69_9PSED</name>